<proteinExistence type="predicted"/>
<dbReference type="InterPro" id="IPR038717">
    <property type="entry name" value="Tc1-like_DDE_dom"/>
</dbReference>
<comment type="caution">
    <text evidence="2">The sequence shown here is derived from an EMBL/GenBank/DDBJ whole genome shotgun (WGS) entry which is preliminary data.</text>
</comment>
<accession>A0A5J4Q789</accession>
<gene>
    <name evidence="2" type="ORF">EZS27_032322</name>
</gene>
<dbReference type="Gene3D" id="3.30.420.10">
    <property type="entry name" value="Ribonuclease H-like superfamily/Ribonuclease H"/>
    <property type="match status" value="1"/>
</dbReference>
<feature type="domain" description="Tc1-like transposase DDE" evidence="1">
    <location>
        <begin position="56"/>
        <end position="181"/>
    </location>
</feature>
<name>A0A5J4Q789_9ZZZZ</name>
<evidence type="ECO:0000313" key="2">
    <source>
        <dbReference type="EMBL" id="KAA6317537.1"/>
    </source>
</evidence>
<reference evidence="2" key="1">
    <citation type="submission" date="2019-03" db="EMBL/GenBank/DDBJ databases">
        <title>Single cell metagenomics reveals metabolic interactions within the superorganism composed of flagellate Streblomastix strix and complex community of Bacteroidetes bacteria on its surface.</title>
        <authorList>
            <person name="Treitli S.C."/>
            <person name="Kolisko M."/>
            <person name="Husnik F."/>
            <person name="Keeling P."/>
            <person name="Hampl V."/>
        </authorList>
    </citation>
    <scope>NUCLEOTIDE SEQUENCE</scope>
    <source>
        <strain evidence="2">STM</strain>
    </source>
</reference>
<organism evidence="2">
    <name type="scientific">termite gut metagenome</name>
    <dbReference type="NCBI Taxonomy" id="433724"/>
    <lineage>
        <taxon>unclassified sequences</taxon>
        <taxon>metagenomes</taxon>
        <taxon>organismal metagenomes</taxon>
    </lineage>
</organism>
<dbReference type="GO" id="GO:0003676">
    <property type="term" value="F:nucleic acid binding"/>
    <property type="evidence" value="ECO:0007669"/>
    <property type="project" value="InterPro"/>
</dbReference>
<dbReference type="EMBL" id="SNRY01004488">
    <property type="protein sequence ID" value="KAA6317537.1"/>
    <property type="molecule type" value="Genomic_DNA"/>
</dbReference>
<dbReference type="AlphaFoldDB" id="A0A5J4Q789"/>
<dbReference type="InterPro" id="IPR036397">
    <property type="entry name" value="RNaseH_sf"/>
</dbReference>
<evidence type="ECO:0000259" key="1">
    <source>
        <dbReference type="Pfam" id="PF13358"/>
    </source>
</evidence>
<dbReference type="Pfam" id="PF13358">
    <property type="entry name" value="DDE_3"/>
    <property type="match status" value="1"/>
</dbReference>
<sequence length="224" mass="25747">MYGICSNGMNGQGKFPVKAIPRQTRKHRKSIKKFQELPASQSLEFKDPHDKRPVQLFFQDEARFGRIDNLTSCRVPEKCRAQAGNRIIREYTCACTAACPQPEETFSLILPYAKEVCMDVFMTELSGTCKDYGIITTMDRASWHTGGKANKRENSVPLFQPPKSSELNPVEHLWHHIREKGNFKIHTFHSLCEVERHLMAELNKLSLDFAVKKITRFTGIKYIL</sequence>
<protein>
    <recommendedName>
        <fullName evidence="1">Tc1-like transposase DDE domain-containing protein</fullName>
    </recommendedName>
</protein>